<proteinExistence type="predicted"/>
<name>A0A8D8AMR3_CULPI</name>
<evidence type="ECO:0000313" key="2">
    <source>
        <dbReference type="EMBL" id="CAG6458298.1"/>
    </source>
</evidence>
<protein>
    <submittedName>
        <fullName evidence="2">(northern house mosquito) hypothetical protein</fullName>
    </submittedName>
</protein>
<accession>A0A8D8AMR3</accession>
<feature type="compositionally biased region" description="Basic residues" evidence="1">
    <location>
        <begin position="15"/>
        <end position="25"/>
    </location>
</feature>
<feature type="compositionally biased region" description="Polar residues" evidence="1">
    <location>
        <begin position="28"/>
        <end position="37"/>
    </location>
</feature>
<evidence type="ECO:0000256" key="1">
    <source>
        <dbReference type="SAM" id="MobiDB-lite"/>
    </source>
</evidence>
<organism evidence="2">
    <name type="scientific">Culex pipiens</name>
    <name type="common">House mosquito</name>
    <dbReference type="NCBI Taxonomy" id="7175"/>
    <lineage>
        <taxon>Eukaryota</taxon>
        <taxon>Metazoa</taxon>
        <taxon>Ecdysozoa</taxon>
        <taxon>Arthropoda</taxon>
        <taxon>Hexapoda</taxon>
        <taxon>Insecta</taxon>
        <taxon>Pterygota</taxon>
        <taxon>Neoptera</taxon>
        <taxon>Endopterygota</taxon>
        <taxon>Diptera</taxon>
        <taxon>Nematocera</taxon>
        <taxon>Culicoidea</taxon>
        <taxon>Culicidae</taxon>
        <taxon>Culicinae</taxon>
        <taxon>Culicini</taxon>
        <taxon>Culex</taxon>
        <taxon>Culex</taxon>
    </lineage>
</organism>
<dbReference type="AlphaFoldDB" id="A0A8D8AMR3"/>
<dbReference type="EMBL" id="HBUE01034639">
    <property type="protein sequence ID" value="CAG6458298.1"/>
    <property type="molecule type" value="Transcribed_RNA"/>
</dbReference>
<sequence length="123" mass="13523">MVTFASPTVVDPPRHHSRSPQRWRQRQLLPSSSRAVSTLRQLPGPATAVEVLLLLLLPERRPSSEAPARFRRALALATPRSTSAARGMRPPRPWPTITTTRTGATTKCTRTLVRFSSLGGGFT</sequence>
<reference evidence="2" key="1">
    <citation type="submission" date="2021-05" db="EMBL/GenBank/DDBJ databases">
        <authorList>
            <person name="Alioto T."/>
            <person name="Alioto T."/>
            <person name="Gomez Garrido J."/>
        </authorList>
    </citation>
    <scope>NUCLEOTIDE SEQUENCE</scope>
</reference>
<feature type="region of interest" description="Disordered" evidence="1">
    <location>
        <begin position="78"/>
        <end position="100"/>
    </location>
</feature>
<feature type="region of interest" description="Disordered" evidence="1">
    <location>
        <begin position="1"/>
        <end position="37"/>
    </location>
</feature>